<keyword evidence="1" id="KW-1133">Transmembrane helix</keyword>
<accession>A0A1I8NYZ2</accession>
<evidence type="ECO:0000313" key="3">
    <source>
        <dbReference type="EnsemblMetazoa" id="SCAU003335-PA"/>
    </source>
</evidence>
<reference evidence="3" key="1">
    <citation type="submission" date="2020-05" db="UniProtKB">
        <authorList>
            <consortium name="EnsemblMetazoa"/>
        </authorList>
    </citation>
    <scope>IDENTIFICATION</scope>
    <source>
        <strain evidence="3">USDA</strain>
    </source>
</reference>
<feature type="chain" id="PRO_5009325713" evidence="2">
    <location>
        <begin position="23"/>
        <end position="284"/>
    </location>
</feature>
<dbReference type="EnsemblMetazoa" id="SCAU003335-RA">
    <property type="protein sequence ID" value="SCAU003335-PA"/>
    <property type="gene ID" value="SCAU003335"/>
</dbReference>
<feature type="signal peptide" evidence="2">
    <location>
        <begin position="1"/>
        <end position="22"/>
    </location>
</feature>
<dbReference type="Proteomes" id="UP000095300">
    <property type="component" value="Unassembled WGS sequence"/>
</dbReference>
<name>A0A1I8NYZ2_STOCA</name>
<keyword evidence="2" id="KW-0732">Signal</keyword>
<keyword evidence="1" id="KW-0812">Transmembrane</keyword>
<keyword evidence="4" id="KW-1185">Reference proteome</keyword>
<gene>
    <name evidence="3" type="primary">106086793</name>
</gene>
<evidence type="ECO:0000256" key="2">
    <source>
        <dbReference type="SAM" id="SignalP"/>
    </source>
</evidence>
<dbReference type="VEuPathDB" id="VectorBase:SCAU003335"/>
<keyword evidence="1" id="KW-0472">Membrane</keyword>
<organism evidence="3 4">
    <name type="scientific">Stomoxys calcitrans</name>
    <name type="common">Stable fly</name>
    <name type="synonym">Conops calcitrans</name>
    <dbReference type="NCBI Taxonomy" id="35570"/>
    <lineage>
        <taxon>Eukaryota</taxon>
        <taxon>Metazoa</taxon>
        <taxon>Ecdysozoa</taxon>
        <taxon>Arthropoda</taxon>
        <taxon>Hexapoda</taxon>
        <taxon>Insecta</taxon>
        <taxon>Pterygota</taxon>
        <taxon>Neoptera</taxon>
        <taxon>Endopterygota</taxon>
        <taxon>Diptera</taxon>
        <taxon>Brachycera</taxon>
        <taxon>Muscomorpha</taxon>
        <taxon>Muscoidea</taxon>
        <taxon>Muscidae</taxon>
        <taxon>Stomoxys</taxon>
    </lineage>
</organism>
<evidence type="ECO:0000313" key="4">
    <source>
        <dbReference type="Proteomes" id="UP000095300"/>
    </source>
</evidence>
<dbReference type="AlphaFoldDB" id="A0A1I8NYZ2"/>
<sequence>MYKSLRETVFIFAIYLSGSAQATNYDEDFALNGSSIVSMLERKSKVDIVSFKPVGKHLALGLDFLLPFIEIPITREIDIYGNEPALININAGAVILTGILAASSAFASYFFRTYLMLEPSGKSEKNHRSDSYNYETELWSMLDNVKVIYKNSTGAKADTSLKGLLATIDETFALKGIDISSCLQKALCERLKQSHDELPDEASESTSTQAIDKIIDGLASLKWVRRNVLRYTSLNDVISENDEMMTTSNRHQNHLTCDTKYPRCKWPMSGDNISNLIGTHLKFT</sequence>
<proteinExistence type="predicted"/>
<feature type="transmembrane region" description="Helical" evidence="1">
    <location>
        <begin position="89"/>
        <end position="111"/>
    </location>
</feature>
<protein>
    <submittedName>
        <fullName evidence="3">Uncharacterized protein</fullName>
    </submittedName>
</protein>
<evidence type="ECO:0000256" key="1">
    <source>
        <dbReference type="SAM" id="Phobius"/>
    </source>
</evidence>